<sequence>MSNNILLFTYAHCIVSYCPSRILVIGFALFISACPVCYIPVKQAIASMPSSPSKSPILRSLTYVHDENLINSDRLGGSDFGGYPSLEERNAAFDIKETMTVHCGLVLFCYLYLIFYQSGD</sequence>
<evidence type="ECO:0000313" key="4">
    <source>
        <dbReference type="Proteomes" id="UP001374535"/>
    </source>
</evidence>
<dbReference type="EMBL" id="CP144693">
    <property type="protein sequence ID" value="WVZ01395.1"/>
    <property type="molecule type" value="Genomic_DNA"/>
</dbReference>
<proteinExistence type="predicted"/>
<dbReference type="PANTHER" id="PTHR12956">
    <property type="entry name" value="ALKALINE CERAMIDASE-RELATED"/>
    <property type="match status" value="1"/>
</dbReference>
<dbReference type="Proteomes" id="UP001374535">
    <property type="component" value="Chromosome 8"/>
</dbReference>
<name>A0AAQ3N0T8_VIGMU</name>
<reference evidence="3 4" key="1">
    <citation type="journal article" date="2023" name="Life. Sci Alliance">
        <title>Evolutionary insights into 3D genome organization and epigenetic landscape of Vigna mungo.</title>
        <authorList>
            <person name="Junaid A."/>
            <person name="Singh B."/>
            <person name="Bhatia S."/>
        </authorList>
    </citation>
    <scope>NUCLEOTIDE SEQUENCE [LARGE SCALE GENOMIC DNA]</scope>
    <source>
        <strain evidence="3">Urdbean</strain>
    </source>
</reference>
<dbReference type="Pfam" id="PF04765">
    <property type="entry name" value="TOD1_MUCI70"/>
    <property type="match status" value="1"/>
</dbReference>
<dbReference type="InterPro" id="IPR006852">
    <property type="entry name" value="TOD1_MUCI70"/>
</dbReference>
<evidence type="ECO:0000259" key="2">
    <source>
        <dbReference type="Pfam" id="PF04765"/>
    </source>
</evidence>
<keyword evidence="1" id="KW-0472">Membrane</keyword>
<keyword evidence="4" id="KW-1185">Reference proteome</keyword>
<protein>
    <recommendedName>
        <fullName evidence="2">TOD1/MUCI70 glycosyltransferase-like domain-containing protein</fullName>
    </recommendedName>
</protein>
<feature type="transmembrane region" description="Helical" evidence="1">
    <location>
        <begin position="99"/>
        <end position="118"/>
    </location>
</feature>
<evidence type="ECO:0000256" key="1">
    <source>
        <dbReference type="SAM" id="Phobius"/>
    </source>
</evidence>
<keyword evidence="1" id="KW-0812">Transmembrane</keyword>
<dbReference type="PANTHER" id="PTHR12956:SF61">
    <property type="entry name" value="TRNA (MET) CYTIDINE ACETYLTRANSFERASE-RELATED"/>
    <property type="match status" value="1"/>
</dbReference>
<dbReference type="InterPro" id="IPR048354">
    <property type="entry name" value="TOD1_MUCI70_glycTrfase_dom"/>
</dbReference>
<gene>
    <name evidence="3" type="ORF">V8G54_027464</name>
</gene>
<accession>A0AAQ3N0T8</accession>
<feature type="domain" description="TOD1/MUCI70 glycosyltransferase-like" evidence="2">
    <location>
        <begin position="61"/>
        <end position="106"/>
    </location>
</feature>
<dbReference type="AlphaFoldDB" id="A0AAQ3N0T8"/>
<evidence type="ECO:0000313" key="3">
    <source>
        <dbReference type="EMBL" id="WVZ01395.1"/>
    </source>
</evidence>
<organism evidence="3 4">
    <name type="scientific">Vigna mungo</name>
    <name type="common">Black gram</name>
    <name type="synonym">Phaseolus mungo</name>
    <dbReference type="NCBI Taxonomy" id="3915"/>
    <lineage>
        <taxon>Eukaryota</taxon>
        <taxon>Viridiplantae</taxon>
        <taxon>Streptophyta</taxon>
        <taxon>Embryophyta</taxon>
        <taxon>Tracheophyta</taxon>
        <taxon>Spermatophyta</taxon>
        <taxon>Magnoliopsida</taxon>
        <taxon>eudicotyledons</taxon>
        <taxon>Gunneridae</taxon>
        <taxon>Pentapetalae</taxon>
        <taxon>rosids</taxon>
        <taxon>fabids</taxon>
        <taxon>Fabales</taxon>
        <taxon>Fabaceae</taxon>
        <taxon>Papilionoideae</taxon>
        <taxon>50 kb inversion clade</taxon>
        <taxon>NPAAA clade</taxon>
        <taxon>indigoferoid/millettioid clade</taxon>
        <taxon>Phaseoleae</taxon>
        <taxon>Vigna</taxon>
    </lineage>
</organism>
<feature type="transmembrane region" description="Helical" evidence="1">
    <location>
        <begin position="20"/>
        <end position="41"/>
    </location>
</feature>
<keyword evidence="1" id="KW-1133">Transmembrane helix</keyword>